<dbReference type="Proteomes" id="UP001189429">
    <property type="component" value="Unassembled WGS sequence"/>
</dbReference>
<feature type="compositionally biased region" description="Low complexity" evidence="1">
    <location>
        <begin position="56"/>
        <end position="73"/>
    </location>
</feature>
<dbReference type="InterPro" id="IPR036865">
    <property type="entry name" value="CRAL-TRIO_dom_sf"/>
</dbReference>
<dbReference type="SUPFAM" id="SSF52087">
    <property type="entry name" value="CRAL/TRIO domain"/>
    <property type="match status" value="1"/>
</dbReference>
<dbReference type="EMBL" id="CAUYUJ010015450">
    <property type="protein sequence ID" value="CAK0854068.1"/>
    <property type="molecule type" value="Genomic_DNA"/>
</dbReference>
<dbReference type="Gene3D" id="3.40.525.10">
    <property type="entry name" value="CRAL-TRIO lipid binding domain"/>
    <property type="match status" value="1"/>
</dbReference>
<feature type="compositionally biased region" description="Low complexity" evidence="1">
    <location>
        <begin position="609"/>
        <end position="648"/>
    </location>
</feature>
<gene>
    <name evidence="3" type="ORF">PCOR1329_LOCUS45331</name>
</gene>
<feature type="compositionally biased region" description="Low complexity" evidence="1">
    <location>
        <begin position="471"/>
        <end position="486"/>
    </location>
</feature>
<reference evidence="3" key="1">
    <citation type="submission" date="2023-10" db="EMBL/GenBank/DDBJ databases">
        <authorList>
            <person name="Chen Y."/>
            <person name="Shah S."/>
            <person name="Dougan E. K."/>
            <person name="Thang M."/>
            <person name="Chan C."/>
        </authorList>
    </citation>
    <scope>NUCLEOTIDE SEQUENCE [LARGE SCALE GENOMIC DNA]</scope>
</reference>
<proteinExistence type="predicted"/>
<feature type="region of interest" description="Disordered" evidence="1">
    <location>
        <begin position="444"/>
        <end position="648"/>
    </location>
</feature>
<feature type="compositionally biased region" description="Basic and acidic residues" evidence="1">
    <location>
        <begin position="877"/>
        <end position="886"/>
    </location>
</feature>
<dbReference type="PANTHER" id="PTHR46277">
    <property type="entry name" value="OS03G0850700 PROTEIN"/>
    <property type="match status" value="1"/>
</dbReference>
<dbReference type="SMART" id="SM00516">
    <property type="entry name" value="SEC14"/>
    <property type="match status" value="1"/>
</dbReference>
<evidence type="ECO:0000313" key="3">
    <source>
        <dbReference type="EMBL" id="CAK0854068.1"/>
    </source>
</evidence>
<feature type="compositionally biased region" description="Basic and acidic residues" evidence="1">
    <location>
        <begin position="487"/>
        <end position="497"/>
    </location>
</feature>
<dbReference type="PROSITE" id="PS50191">
    <property type="entry name" value="CRAL_TRIO"/>
    <property type="match status" value="1"/>
</dbReference>
<dbReference type="SUPFAM" id="SSF46938">
    <property type="entry name" value="CRAL/TRIO N-terminal domain"/>
    <property type="match status" value="1"/>
</dbReference>
<sequence>PCSLKPGGAAEISSFLRWAVALRAPPPRRAGRRSAAPCPRAPPSSRSRARRRRLRQGGSARGGPPAAGEAPMAILTKPRRPLLQCDCKDEGLEEQACLDQMVKRFPSAPANELLRFCQARPGSVDEAIEMYAQHLKWRRQDGDPDRLADAFRAVPQHFCRPAGRARDGSPTLLVQGARYDPAVGIKPFVLGLCHVMDQMGCAEKFTLLVDLRPVEGWPNVPAYRMVPFIRLLARVCPNNYPERIHRILVYPLPPMVEQLWRVIKSVLEEGTRKKLEVISGPSELGSPCPRELGRHVSYEQLPEDARGMHRSLLQEAEAEWDTCSSGTAFHTPRSTVSASSCQSSCQSDGAWCLRPPRGWYNWWVDPLAVAETRAHAVEAGALDWDAGLEGPGTALHVAQRLVPADRGAAALVGPELASAVTLHRGPEEAAAAATAGLEATERAAEAAVAERPACPGAGAQSLEASAEQDLARGAAAPGEPAEGAAPAEERSAGRGLERTASPRRCPGGQEQEQQREAAGAGEAPVGRRPEEPGPAGARSREPSPEGPAPLLGSLGPRGRRPPRAAPAHEAQAAKPHGRARAAGGPEAGAAEQPRRGPPATRGPGGGGAKAPAPAAPAGRGAESPPAAAAPPAGLPSARGGGAAAPMGSEALPASCVRADLAPGAARPDDEGAPGCPAPGGGERLLAGSVWADLAPRRALGSHGPVLGQGVTVPPPQTSEAGLPRPVPQLTGAAQRLPAGSAWAELALGEAVGSHDRVMEHDEAVLPPISEADPPPPVPQLAGTERPDEAVAATAVCDSLRPVPESMQVAHSSDSDECFVFGEVGIEDWSCEKNEDALVADRADPPPSGAPAPAGLPASPSQADAEELPGTPAGSQRRAAETPRWADMESDPGELAGPSSRGSSPDRGSQAECDGRGGLTMSTTASSADDVAATGQGEDEACLVTLGALCEEAVLLSLPEAAQSWADTFEGEVAALRERFQVSCEVSGCRRSVELHGPVCQAVPAARELRRVVATYAGRAQLPGLTSPASAAPARRHWPRSPPGGQRAAQARPGRRAGSRPGYDGWPT</sequence>
<feature type="compositionally biased region" description="Low complexity" evidence="1">
    <location>
        <begin position="850"/>
        <end position="862"/>
    </location>
</feature>
<feature type="region of interest" description="Disordered" evidence="1">
    <location>
        <begin position="839"/>
        <end position="931"/>
    </location>
</feature>
<evidence type="ECO:0000256" key="1">
    <source>
        <dbReference type="SAM" id="MobiDB-lite"/>
    </source>
</evidence>
<accession>A0ABN9U6J5</accession>
<protein>
    <recommendedName>
        <fullName evidence="2">CRAL-TRIO domain-containing protein</fullName>
    </recommendedName>
</protein>
<feature type="compositionally biased region" description="Low complexity" evidence="1">
    <location>
        <begin position="33"/>
        <end position="46"/>
    </location>
</feature>
<feature type="compositionally biased region" description="Low complexity" evidence="1">
    <location>
        <begin position="507"/>
        <end position="523"/>
    </location>
</feature>
<feature type="non-terminal residue" evidence="3">
    <location>
        <position position="1"/>
    </location>
</feature>
<evidence type="ECO:0000313" key="4">
    <source>
        <dbReference type="Proteomes" id="UP001189429"/>
    </source>
</evidence>
<feature type="compositionally biased region" description="Low complexity" evidence="1">
    <location>
        <begin position="896"/>
        <end position="907"/>
    </location>
</feature>
<name>A0ABN9U6J5_9DINO</name>
<feature type="region of interest" description="Disordered" evidence="1">
    <location>
        <begin position="766"/>
        <end position="785"/>
    </location>
</feature>
<dbReference type="CDD" id="cd00170">
    <property type="entry name" value="SEC14"/>
    <property type="match status" value="1"/>
</dbReference>
<feature type="domain" description="CRAL-TRIO" evidence="2">
    <location>
        <begin position="163"/>
        <end position="313"/>
    </location>
</feature>
<feature type="region of interest" description="Disordered" evidence="1">
    <location>
        <begin position="661"/>
        <end position="683"/>
    </location>
</feature>
<feature type="region of interest" description="Disordered" evidence="1">
    <location>
        <begin position="26"/>
        <end position="75"/>
    </location>
</feature>
<dbReference type="InterPro" id="IPR001251">
    <property type="entry name" value="CRAL-TRIO_dom"/>
</dbReference>
<feature type="region of interest" description="Disordered" evidence="1">
    <location>
        <begin position="1022"/>
        <end position="1067"/>
    </location>
</feature>
<feature type="region of interest" description="Disordered" evidence="1">
    <location>
        <begin position="704"/>
        <end position="724"/>
    </location>
</feature>
<comment type="caution">
    <text evidence="3">The sequence shown here is derived from an EMBL/GenBank/DDBJ whole genome shotgun (WGS) entry which is preliminary data.</text>
</comment>
<feature type="compositionally biased region" description="Low complexity" evidence="1">
    <location>
        <begin position="919"/>
        <end position="931"/>
    </location>
</feature>
<dbReference type="Pfam" id="PF00650">
    <property type="entry name" value="CRAL_TRIO"/>
    <property type="match status" value="1"/>
</dbReference>
<dbReference type="InterPro" id="IPR036273">
    <property type="entry name" value="CRAL/TRIO_N_dom_sf"/>
</dbReference>
<feature type="compositionally biased region" description="Low complexity" evidence="1">
    <location>
        <begin position="1042"/>
        <end position="1051"/>
    </location>
</feature>
<dbReference type="PANTHER" id="PTHR46277:SF3">
    <property type="entry name" value="BINDING PROTEIN, PUTATIVE-RELATED"/>
    <property type="match status" value="1"/>
</dbReference>
<feature type="compositionally biased region" description="Low complexity" evidence="1">
    <location>
        <begin position="565"/>
        <end position="601"/>
    </location>
</feature>
<evidence type="ECO:0000259" key="2">
    <source>
        <dbReference type="PROSITE" id="PS50191"/>
    </source>
</evidence>
<keyword evidence="4" id="KW-1185">Reference proteome</keyword>
<organism evidence="3 4">
    <name type="scientific">Prorocentrum cordatum</name>
    <dbReference type="NCBI Taxonomy" id="2364126"/>
    <lineage>
        <taxon>Eukaryota</taxon>
        <taxon>Sar</taxon>
        <taxon>Alveolata</taxon>
        <taxon>Dinophyceae</taxon>
        <taxon>Prorocentrales</taxon>
        <taxon>Prorocentraceae</taxon>
        <taxon>Prorocentrum</taxon>
    </lineage>
</organism>